<sequence>MDDLNESIANIVKREGQPLIRLILAVQQHNKERVRFLSDFLSNLECFYFDRKQSGKPILLRETIDAYKDRNYVALSYTWDSSDFEAPFKVGGYNVQNRSGKQNYASPVRDSIFQRIHKYMDNTGVAHLWIDRHSIPQDPSTQQNAAWEQEAMLKKKECMQSMDLVYRLSKHHVALLGRPIKSEYEMELLHGVFTLEYTDSTDHSSTFELLLGWGTKAAHALKLLRNMTEDLWWQRAWTFQENYKGGGAMKLLVPHPYALEELKELYQVFGNIPGELCINSSHFSRQITRFCLALREGVLSAGQKKTIEYILRKAGRYTLLLAKSEAMTPAITADVAARDLKEPTDRLPIIANCCDYSIRLDATKISDSARSLSLRILTTSLLNGEILRNGAWEEPKTNLKLSEFLKRHLLGKTFPTQVKESLTFHQGVRFGGVKLTREGIKTKGCLWEVYKAMQTAGLYRKTRVPKSRHGGLTKDERRCLAQLSLELKARSETELAEKIKSYYQMDARGARPYQIGENYMINMAAELAAAIHNGVPLGLGRIWSPDGGRDRCRAIFLWNNTGLQPSQNDPALVFTSLSCSSSDVRDVDRHVSLGVRLEGARTGEHAGSIPRLYVDRGVLRMCFFNARSRRALFSHGRQFSKVPCLDTTIRNR</sequence>
<protein>
    <recommendedName>
        <fullName evidence="1">Heterokaryon incompatibility domain-containing protein</fullName>
    </recommendedName>
</protein>
<gene>
    <name evidence="2" type="ORF">SCAR479_13629</name>
</gene>
<dbReference type="PANTHER" id="PTHR24148">
    <property type="entry name" value="ANKYRIN REPEAT DOMAIN-CONTAINING PROTEIN 39 HOMOLOG-RELATED"/>
    <property type="match status" value="1"/>
</dbReference>
<feature type="domain" description="Heterokaryon incompatibility" evidence="1">
    <location>
        <begin position="72"/>
        <end position="241"/>
    </location>
</feature>
<proteinExistence type="predicted"/>
<dbReference type="PANTHER" id="PTHR24148:SF64">
    <property type="entry name" value="HETEROKARYON INCOMPATIBILITY DOMAIN-CONTAINING PROTEIN"/>
    <property type="match status" value="1"/>
</dbReference>
<dbReference type="Proteomes" id="UP001465668">
    <property type="component" value="Unassembled WGS sequence"/>
</dbReference>
<evidence type="ECO:0000259" key="1">
    <source>
        <dbReference type="Pfam" id="PF06985"/>
    </source>
</evidence>
<accession>A0ABR2X7S8</accession>
<reference evidence="2 3" key="1">
    <citation type="submission" date="2024-02" db="EMBL/GenBank/DDBJ databases">
        <title>First draft genome assembly of two strains of Seiridium cardinale.</title>
        <authorList>
            <person name="Emiliani G."/>
            <person name="Scali E."/>
        </authorList>
    </citation>
    <scope>NUCLEOTIDE SEQUENCE [LARGE SCALE GENOMIC DNA]</scope>
    <source>
        <strain evidence="2 3">BM-138-000479</strain>
    </source>
</reference>
<dbReference type="InterPro" id="IPR052895">
    <property type="entry name" value="HetReg/Transcr_Mod"/>
</dbReference>
<evidence type="ECO:0000313" key="2">
    <source>
        <dbReference type="EMBL" id="KAK9769691.1"/>
    </source>
</evidence>
<dbReference type="EMBL" id="JARVKM010000114">
    <property type="protein sequence ID" value="KAK9769691.1"/>
    <property type="molecule type" value="Genomic_DNA"/>
</dbReference>
<name>A0ABR2X7S8_9PEZI</name>
<evidence type="ECO:0000313" key="3">
    <source>
        <dbReference type="Proteomes" id="UP001465668"/>
    </source>
</evidence>
<organism evidence="2 3">
    <name type="scientific">Seiridium cardinale</name>
    <dbReference type="NCBI Taxonomy" id="138064"/>
    <lineage>
        <taxon>Eukaryota</taxon>
        <taxon>Fungi</taxon>
        <taxon>Dikarya</taxon>
        <taxon>Ascomycota</taxon>
        <taxon>Pezizomycotina</taxon>
        <taxon>Sordariomycetes</taxon>
        <taxon>Xylariomycetidae</taxon>
        <taxon>Amphisphaeriales</taxon>
        <taxon>Sporocadaceae</taxon>
        <taxon>Seiridium</taxon>
    </lineage>
</organism>
<dbReference type="Pfam" id="PF06985">
    <property type="entry name" value="HET"/>
    <property type="match status" value="1"/>
</dbReference>
<dbReference type="InterPro" id="IPR010730">
    <property type="entry name" value="HET"/>
</dbReference>
<keyword evidence="3" id="KW-1185">Reference proteome</keyword>
<comment type="caution">
    <text evidence="2">The sequence shown here is derived from an EMBL/GenBank/DDBJ whole genome shotgun (WGS) entry which is preliminary data.</text>
</comment>